<dbReference type="Proteomes" id="UP000504603">
    <property type="component" value="Unplaced"/>
</dbReference>
<evidence type="ECO:0000313" key="3">
    <source>
        <dbReference type="RefSeq" id="XP_022138175.1"/>
    </source>
</evidence>
<dbReference type="OrthoDB" id="1072116at2759"/>
<dbReference type="RefSeq" id="XP_022138175.1">
    <property type="nucleotide sequence ID" value="XM_022282483.1"/>
</dbReference>
<dbReference type="PANTHER" id="PTHR31907">
    <property type="entry name" value="MLP-LIKE PROTEIN 423"/>
    <property type="match status" value="1"/>
</dbReference>
<dbReference type="Gene3D" id="3.30.530.20">
    <property type="match status" value="1"/>
</dbReference>
<dbReference type="GeneID" id="111009411"/>
<feature type="domain" description="Bet v I/Major latex protein" evidence="1">
    <location>
        <begin position="2"/>
        <end position="155"/>
    </location>
</feature>
<evidence type="ECO:0000313" key="2">
    <source>
        <dbReference type="Proteomes" id="UP000504603"/>
    </source>
</evidence>
<dbReference type="InterPro" id="IPR051761">
    <property type="entry name" value="MLP-like_ligand-binding"/>
</dbReference>
<dbReference type="CDD" id="cd07816">
    <property type="entry name" value="Bet_v1-like"/>
    <property type="match status" value="1"/>
</dbReference>
<dbReference type="SUPFAM" id="SSF55961">
    <property type="entry name" value="Bet v1-like"/>
    <property type="match status" value="1"/>
</dbReference>
<dbReference type="SMART" id="SM01037">
    <property type="entry name" value="Bet_v_1"/>
    <property type="match status" value="1"/>
</dbReference>
<protein>
    <submittedName>
        <fullName evidence="3">MLP-like protein 43</fullName>
    </submittedName>
</protein>
<dbReference type="InterPro" id="IPR023393">
    <property type="entry name" value="START-like_dom_sf"/>
</dbReference>
<evidence type="ECO:0000259" key="1">
    <source>
        <dbReference type="SMART" id="SM01037"/>
    </source>
</evidence>
<gene>
    <name evidence="3" type="primary">LOC111009411</name>
</gene>
<proteinExistence type="predicted"/>
<accession>A0A6J1C8Q0</accession>
<keyword evidence="2" id="KW-1185">Reference proteome</keyword>
<name>A0A6J1C8Q0_MOMCH</name>
<dbReference type="GO" id="GO:0006952">
    <property type="term" value="P:defense response"/>
    <property type="evidence" value="ECO:0007669"/>
    <property type="project" value="InterPro"/>
</dbReference>
<dbReference type="Pfam" id="PF00407">
    <property type="entry name" value="Bet_v_1"/>
    <property type="match status" value="1"/>
</dbReference>
<sequence>MDLCGKLETDVQIKSPAKKFHEILHLSPHHMPNVTKNPKHHIRGCELHEGEWGKVGSVLNWTYFHGGKECVAKELIEAIDEEKNLITFKVTDGDILEHYKSFKFTMQCIPKKKGSVVHWTLEYEKQHDKIPESHESLLEFCVDVSKDLDAHLMEMDNN</sequence>
<dbReference type="InterPro" id="IPR000916">
    <property type="entry name" value="Bet_v_I/MLP"/>
</dbReference>
<dbReference type="AlphaFoldDB" id="A0A6J1C8Q0"/>
<reference evidence="3" key="1">
    <citation type="submission" date="2025-08" db="UniProtKB">
        <authorList>
            <consortium name="RefSeq"/>
        </authorList>
    </citation>
    <scope>IDENTIFICATION</scope>
    <source>
        <strain evidence="3">OHB3-1</strain>
    </source>
</reference>
<dbReference type="KEGG" id="mcha:111009411"/>
<organism evidence="2 3">
    <name type="scientific">Momordica charantia</name>
    <name type="common">Bitter gourd</name>
    <name type="synonym">Balsam pear</name>
    <dbReference type="NCBI Taxonomy" id="3673"/>
    <lineage>
        <taxon>Eukaryota</taxon>
        <taxon>Viridiplantae</taxon>
        <taxon>Streptophyta</taxon>
        <taxon>Embryophyta</taxon>
        <taxon>Tracheophyta</taxon>
        <taxon>Spermatophyta</taxon>
        <taxon>Magnoliopsida</taxon>
        <taxon>eudicotyledons</taxon>
        <taxon>Gunneridae</taxon>
        <taxon>Pentapetalae</taxon>
        <taxon>rosids</taxon>
        <taxon>fabids</taxon>
        <taxon>Cucurbitales</taxon>
        <taxon>Cucurbitaceae</taxon>
        <taxon>Momordiceae</taxon>
        <taxon>Momordica</taxon>
    </lineage>
</organism>